<dbReference type="EMBL" id="BBSC01000006">
    <property type="protein sequence ID" value="GAM76475.1"/>
    <property type="molecule type" value="Genomic_DNA"/>
</dbReference>
<protein>
    <submittedName>
        <fullName evidence="1">Protein yeaH</fullName>
    </submittedName>
</protein>
<evidence type="ECO:0000313" key="2">
    <source>
        <dbReference type="Proteomes" id="UP000031666"/>
    </source>
</evidence>
<dbReference type="PANTHER" id="PTHR30510:SF2">
    <property type="entry name" value="UPF0229 PROTEIN YEAH"/>
    <property type="match status" value="1"/>
</dbReference>
<evidence type="ECO:0000313" key="1">
    <source>
        <dbReference type="EMBL" id="GAM76475.1"/>
    </source>
</evidence>
<dbReference type="InterPro" id="IPR006698">
    <property type="entry name" value="UPF0229"/>
</dbReference>
<dbReference type="Proteomes" id="UP000031666">
    <property type="component" value="Unassembled WGS sequence"/>
</dbReference>
<dbReference type="Pfam" id="PF04285">
    <property type="entry name" value="DUF444"/>
    <property type="match status" value="1"/>
</dbReference>
<accession>A0A0B8Q9V3</accession>
<reference evidence="1 2" key="2">
    <citation type="submission" date="2015-01" db="EMBL/GenBank/DDBJ databases">
        <authorList>
            <consortium name="NBRP consortium"/>
            <person name="Sawabe T."/>
            <person name="Meirelles P."/>
            <person name="Feng G."/>
            <person name="Sayaka M."/>
            <person name="Hattori M."/>
            <person name="Ohkuma M."/>
        </authorList>
    </citation>
    <scope>NUCLEOTIDE SEQUENCE [LARGE SCALE GENOMIC DNA]</scope>
    <source>
        <strain evidence="2">JCM 19241</strain>
    </source>
</reference>
<dbReference type="PANTHER" id="PTHR30510">
    <property type="entry name" value="UPF0229 PROTEIN YEAH"/>
    <property type="match status" value="1"/>
</dbReference>
<name>A0A0B8Q9V3_9VIBR</name>
<sequence length="64" mass="7743">MLSDALLPLCQFYSYIEITRRSHQTLWHEYEKVGAQFDNFAMKNIRSQDDIFPVFRELFHKETS</sequence>
<reference evidence="1 2" key="1">
    <citation type="submission" date="2015-01" db="EMBL/GenBank/DDBJ databases">
        <title>Vibrio sp. C94 JCM 19241 whole genome shotgun sequence.</title>
        <authorList>
            <person name="Sawabe T."/>
            <person name="Meirelles P."/>
            <person name="Feng G."/>
            <person name="Sayaka M."/>
            <person name="Hattori M."/>
            <person name="Ohkuma M."/>
        </authorList>
    </citation>
    <scope>NUCLEOTIDE SEQUENCE [LARGE SCALE GENOMIC DNA]</scope>
    <source>
        <strain evidence="2">JCM 19241</strain>
    </source>
</reference>
<gene>
    <name evidence="1" type="ORF">JCM19241_4012</name>
</gene>
<proteinExistence type="predicted"/>
<dbReference type="AlphaFoldDB" id="A0A0B8Q9V3"/>
<dbReference type="STRING" id="1481914.JCM19241_4012"/>
<comment type="caution">
    <text evidence="1">The sequence shown here is derived from an EMBL/GenBank/DDBJ whole genome shotgun (WGS) entry which is preliminary data.</text>
</comment>
<organism evidence="1 2">
    <name type="scientific">Vibrio ishigakensis</name>
    <dbReference type="NCBI Taxonomy" id="1481914"/>
    <lineage>
        <taxon>Bacteria</taxon>
        <taxon>Pseudomonadati</taxon>
        <taxon>Pseudomonadota</taxon>
        <taxon>Gammaproteobacteria</taxon>
        <taxon>Vibrionales</taxon>
        <taxon>Vibrionaceae</taxon>
        <taxon>Vibrio</taxon>
    </lineage>
</organism>